<organism evidence="3 4">
    <name type="scientific">Mucilaginibacter lutimaris</name>
    <dbReference type="NCBI Taxonomy" id="931629"/>
    <lineage>
        <taxon>Bacteria</taxon>
        <taxon>Pseudomonadati</taxon>
        <taxon>Bacteroidota</taxon>
        <taxon>Sphingobacteriia</taxon>
        <taxon>Sphingobacteriales</taxon>
        <taxon>Sphingobacteriaceae</taxon>
        <taxon>Mucilaginibacter</taxon>
    </lineage>
</organism>
<reference evidence="4" key="1">
    <citation type="journal article" date="2019" name="Int. J. Syst. Evol. Microbiol.">
        <title>The Global Catalogue of Microorganisms (GCM) 10K type strain sequencing project: providing services to taxonomists for standard genome sequencing and annotation.</title>
        <authorList>
            <consortium name="The Broad Institute Genomics Platform"/>
            <consortium name="The Broad Institute Genome Sequencing Center for Infectious Disease"/>
            <person name="Wu L."/>
            <person name="Ma J."/>
        </authorList>
    </citation>
    <scope>NUCLEOTIDE SEQUENCE [LARGE SCALE GENOMIC DNA]</scope>
    <source>
        <strain evidence="4">CCUG 60742</strain>
    </source>
</reference>
<protein>
    <submittedName>
        <fullName evidence="3">Porin family protein</fullName>
    </submittedName>
</protein>
<feature type="signal peptide" evidence="1">
    <location>
        <begin position="1"/>
        <end position="21"/>
    </location>
</feature>
<dbReference type="EMBL" id="JBHTIA010000005">
    <property type="protein sequence ID" value="MFD0765156.1"/>
    <property type="molecule type" value="Genomic_DNA"/>
</dbReference>
<proteinExistence type="predicted"/>
<keyword evidence="4" id="KW-1185">Reference proteome</keyword>
<evidence type="ECO:0000313" key="3">
    <source>
        <dbReference type="EMBL" id="MFD0765156.1"/>
    </source>
</evidence>
<comment type="caution">
    <text evidence="3">The sequence shown here is derived from an EMBL/GenBank/DDBJ whole genome shotgun (WGS) entry which is preliminary data.</text>
</comment>
<gene>
    <name evidence="3" type="ORF">ACFQZI_09845</name>
</gene>
<dbReference type="InterPro" id="IPR025665">
    <property type="entry name" value="Beta-barrel_OMP_2"/>
</dbReference>
<keyword evidence="1" id="KW-0732">Signal</keyword>
<evidence type="ECO:0000259" key="2">
    <source>
        <dbReference type="Pfam" id="PF13568"/>
    </source>
</evidence>
<accession>A0ABW2ZG44</accession>
<feature type="chain" id="PRO_5046281986" evidence="1">
    <location>
        <begin position="22"/>
        <end position="226"/>
    </location>
</feature>
<evidence type="ECO:0000313" key="4">
    <source>
        <dbReference type="Proteomes" id="UP001597073"/>
    </source>
</evidence>
<sequence length="226" mass="24431">MNFIKALLVSCLLLAGRGLYAQEKSVSFGFKAGAGIGTLWRATVQDVIVQESNKPLPSFSAGAYANLSLGSVTIQPAVYYSAKGGKTTEEVAVGDIIYRAYGNMRLSYIQVPVNVVYNIPAGRGSYFLGAGPYIATALKASFKPISVDDNDVNNWPTTKYELGSGDNNTITRFDYGVNMLAGYQFVNGITINAGYDVGFSNIKTETYLYRSTKTRAMLISVGYQLP</sequence>
<dbReference type="Proteomes" id="UP001597073">
    <property type="component" value="Unassembled WGS sequence"/>
</dbReference>
<dbReference type="RefSeq" id="WP_377141889.1">
    <property type="nucleotide sequence ID" value="NZ_JBHTIA010000005.1"/>
</dbReference>
<evidence type="ECO:0000256" key="1">
    <source>
        <dbReference type="SAM" id="SignalP"/>
    </source>
</evidence>
<name>A0ABW2ZG44_9SPHI</name>
<dbReference type="Pfam" id="PF13568">
    <property type="entry name" value="OMP_b-brl_2"/>
    <property type="match status" value="1"/>
</dbReference>
<feature type="domain" description="Outer membrane protein beta-barrel" evidence="2">
    <location>
        <begin position="21"/>
        <end position="202"/>
    </location>
</feature>